<accession>Q3S7N3</accession>
<dbReference type="InterPro" id="IPR012337">
    <property type="entry name" value="RNaseH-like_sf"/>
</dbReference>
<organismHost>
    <name type="scientific">Homo sapiens</name>
    <name type="common">Human</name>
    <dbReference type="NCBI Taxonomy" id="9606"/>
</organismHost>
<name>Q3S7N3_HV1</name>
<dbReference type="SUPFAM" id="SSF53098">
    <property type="entry name" value="Ribonuclease H-like"/>
    <property type="match status" value="1"/>
</dbReference>
<reference evidence="1" key="1">
    <citation type="submission" date="2005-08" db="EMBL/GenBank/DDBJ databases">
        <title>Genomic Diversity of HIV-1 subtypes in Northern Kenya.</title>
        <authorList>
            <person name="Khamadi S.A."/>
            <person name="Ochieng W."/>
            <person name="Lihana R.W."/>
            <person name="Kiptoo M.K."/>
            <person name="Kinyua J.G."/>
            <person name="Lagat N."/>
            <person name="Muriuki J."/>
            <person name="Mwangi J."/>
            <person name="Pelle R."/>
            <person name="Muigai A."/>
            <person name="Carter J."/>
            <person name="Yamada R."/>
            <person name="Mpoke S."/>
        </authorList>
    </citation>
    <scope>NUCLEOTIDE SEQUENCE</scope>
    <source>
        <strain evidence="1">TLHC014</strain>
    </source>
</reference>
<gene>
    <name evidence="1" type="primary">pol</name>
</gene>
<protein>
    <submittedName>
        <fullName evidence="1">Pol protein</fullName>
    </submittedName>
</protein>
<feature type="non-terminal residue" evidence="1">
    <location>
        <position position="1"/>
    </location>
</feature>
<sequence length="98" mass="11244">FCTAYFLLKLAGSGQYESYIQTMAATSLALQLRPPVGGQASSRNLEFPTILKVKEWSNPCIRYSRKLSDRSEIKLNILRQQYKWQYSFTILKEGEESG</sequence>
<organism evidence="1">
    <name type="scientific">Human immunodeficiency virus type 1</name>
    <name type="common">HIV-1</name>
    <dbReference type="NCBI Taxonomy" id="11676"/>
    <lineage>
        <taxon>Viruses</taxon>
        <taxon>Riboviria</taxon>
        <taxon>Pararnavirae</taxon>
        <taxon>Artverviricota</taxon>
        <taxon>Revtraviricetes</taxon>
        <taxon>Ortervirales</taxon>
        <taxon>Retroviridae</taxon>
        <taxon>Orthoretrovirinae</taxon>
        <taxon>Lentivirus</taxon>
        <taxon>Lentivirus humimdef1</taxon>
    </lineage>
</organism>
<evidence type="ECO:0000313" key="1">
    <source>
        <dbReference type="EMBL" id="AAZ91623.1"/>
    </source>
</evidence>
<proteinExistence type="predicted"/>
<dbReference type="EMBL" id="DQ155097">
    <property type="protein sequence ID" value="AAZ91623.1"/>
    <property type="molecule type" value="Genomic_DNA"/>
</dbReference>
<feature type="non-terminal residue" evidence="1">
    <location>
        <position position="98"/>
    </location>
</feature>